<dbReference type="InterPro" id="IPR012340">
    <property type="entry name" value="NA-bd_OB-fold"/>
</dbReference>
<evidence type="ECO:0000313" key="2">
    <source>
        <dbReference type="EnsemblMetazoa" id="CLYHEMP025689.1"/>
    </source>
</evidence>
<dbReference type="RefSeq" id="XP_066936784.1">
    <property type="nucleotide sequence ID" value="XM_067080683.1"/>
</dbReference>
<reference evidence="2" key="1">
    <citation type="submission" date="2021-01" db="UniProtKB">
        <authorList>
            <consortium name="EnsemblMetazoa"/>
        </authorList>
    </citation>
    <scope>IDENTIFICATION</scope>
</reference>
<dbReference type="EnsemblMetazoa" id="CLYHEMT025689.1">
    <property type="protein sequence ID" value="CLYHEMP025689.1"/>
    <property type="gene ID" value="CLYHEMG025689"/>
</dbReference>
<sequence length="383" mass="42886">MPKKTEANQDSFKKQKTSADPKEKSEDLPGTSKNKENDPKDDSKPSEDLYFVHNVTPLKSYGNQQKEYFNCVLQSPVSARKAVCWSPKKHKLMTDVSESLSPVKITKVNSDINNNDVIVRDDAEIIISRAPSSFSPDPRLSATAINTVTNLFSLAPKQLVRQLKCHVTRVFQTTDHKTRSNSLIRRQEVSVSDNLNSVKLILYGDDAETLSAGKSYILKNVRLNSYNNTIYVNTTSERPFTFEEIEKIDAVDVSASSEITILAKIIGIGSINIHYFCIMCNCKLAFPQAELDDEVKCSKESCPGRMLLSSCRASCNLSLVVSDIANNNRSTVFFSTDKVMLLKKIIDFPMVENEIAKMLLHFPDILQVTFDLVTKSVLNIVKV</sequence>
<protein>
    <submittedName>
        <fullName evidence="2">Uncharacterized protein</fullName>
    </submittedName>
</protein>
<evidence type="ECO:0000256" key="1">
    <source>
        <dbReference type="SAM" id="MobiDB-lite"/>
    </source>
</evidence>
<dbReference type="AlphaFoldDB" id="A0A7M5XL67"/>
<proteinExistence type="predicted"/>
<keyword evidence="3" id="KW-1185">Reference proteome</keyword>
<dbReference type="Gene3D" id="2.40.50.140">
    <property type="entry name" value="Nucleic acid-binding proteins"/>
    <property type="match status" value="1"/>
</dbReference>
<feature type="region of interest" description="Disordered" evidence="1">
    <location>
        <begin position="1"/>
        <end position="48"/>
    </location>
</feature>
<dbReference type="OrthoDB" id="5953692at2759"/>
<dbReference type="Proteomes" id="UP000594262">
    <property type="component" value="Unplaced"/>
</dbReference>
<name>A0A7M5XL67_9CNID</name>
<evidence type="ECO:0000313" key="3">
    <source>
        <dbReference type="Proteomes" id="UP000594262"/>
    </source>
</evidence>
<feature type="compositionally biased region" description="Basic and acidic residues" evidence="1">
    <location>
        <begin position="1"/>
        <end position="47"/>
    </location>
</feature>
<accession>A0A7M5XL67</accession>
<dbReference type="SUPFAM" id="SSF50249">
    <property type="entry name" value="Nucleic acid-binding proteins"/>
    <property type="match status" value="1"/>
</dbReference>
<organism evidence="2 3">
    <name type="scientific">Clytia hemisphaerica</name>
    <dbReference type="NCBI Taxonomy" id="252671"/>
    <lineage>
        <taxon>Eukaryota</taxon>
        <taxon>Metazoa</taxon>
        <taxon>Cnidaria</taxon>
        <taxon>Hydrozoa</taxon>
        <taxon>Hydroidolina</taxon>
        <taxon>Leptothecata</taxon>
        <taxon>Obeliida</taxon>
        <taxon>Clytiidae</taxon>
        <taxon>Clytia</taxon>
    </lineage>
</organism>
<dbReference type="GeneID" id="136824700"/>